<keyword evidence="1" id="KW-0472">Membrane</keyword>
<feature type="transmembrane region" description="Helical" evidence="1">
    <location>
        <begin position="24"/>
        <end position="43"/>
    </location>
</feature>
<dbReference type="EMBL" id="AQGS01000006">
    <property type="protein sequence ID" value="EPS45677.1"/>
    <property type="molecule type" value="Genomic_DNA"/>
</dbReference>
<evidence type="ECO:0000313" key="3">
    <source>
        <dbReference type="Proteomes" id="UP000015100"/>
    </source>
</evidence>
<accession>S8CDA5</accession>
<dbReference type="HOGENOM" id="CLU_078832_0_0_1"/>
<protein>
    <submittedName>
        <fullName evidence="2">Uncharacterized protein</fullName>
    </submittedName>
</protein>
<evidence type="ECO:0000313" key="2">
    <source>
        <dbReference type="EMBL" id="EPS45677.1"/>
    </source>
</evidence>
<reference evidence="2 3" key="1">
    <citation type="journal article" date="2013" name="PLoS Genet.">
        <title>Genomic mechanisms accounting for the adaptation to parasitism in nematode-trapping fungi.</title>
        <authorList>
            <person name="Meerupati T."/>
            <person name="Andersson K.M."/>
            <person name="Friman E."/>
            <person name="Kumar D."/>
            <person name="Tunlid A."/>
            <person name="Ahren D."/>
        </authorList>
    </citation>
    <scope>NUCLEOTIDE SEQUENCE [LARGE SCALE GENOMIC DNA]</scope>
    <source>
        <strain evidence="2 3">CBS 200.50</strain>
    </source>
</reference>
<dbReference type="eggNOG" id="ENOG502SR0N">
    <property type="taxonomic scope" value="Eukaryota"/>
</dbReference>
<name>S8CDA5_DACHA</name>
<dbReference type="AlphaFoldDB" id="S8CDA5"/>
<proteinExistence type="predicted"/>
<dbReference type="Proteomes" id="UP000015100">
    <property type="component" value="Unassembled WGS sequence"/>
</dbReference>
<organism evidence="2 3">
    <name type="scientific">Dactylellina haptotyla (strain CBS 200.50)</name>
    <name type="common">Nematode-trapping fungus</name>
    <name type="synonym">Monacrosporium haptotylum</name>
    <dbReference type="NCBI Taxonomy" id="1284197"/>
    <lineage>
        <taxon>Eukaryota</taxon>
        <taxon>Fungi</taxon>
        <taxon>Dikarya</taxon>
        <taxon>Ascomycota</taxon>
        <taxon>Pezizomycotina</taxon>
        <taxon>Orbiliomycetes</taxon>
        <taxon>Orbiliales</taxon>
        <taxon>Orbiliaceae</taxon>
        <taxon>Dactylellina</taxon>
    </lineage>
</organism>
<dbReference type="STRING" id="1284197.S8CDA5"/>
<keyword evidence="1" id="KW-0812">Transmembrane</keyword>
<reference evidence="3" key="2">
    <citation type="submission" date="2013-04" db="EMBL/GenBank/DDBJ databases">
        <title>Genomic mechanisms accounting for the adaptation to parasitism in nematode-trapping fungi.</title>
        <authorList>
            <person name="Ahren D.G."/>
        </authorList>
    </citation>
    <scope>NUCLEOTIDE SEQUENCE [LARGE SCALE GENOMIC DNA]</scope>
    <source>
        <strain evidence="3">CBS 200.50</strain>
    </source>
</reference>
<dbReference type="OrthoDB" id="10255963at2759"/>
<comment type="caution">
    <text evidence="2">The sequence shown here is derived from an EMBL/GenBank/DDBJ whole genome shotgun (WGS) entry which is preliminary data.</text>
</comment>
<keyword evidence="3" id="KW-1185">Reference proteome</keyword>
<sequence>MRITPLITPVPAAAATTTTKRLSFLNIALSFILITLLATPSVADRGYDDDVVAADPERLVRESAPLWLLPLGTCIPDSAVKQGIQNNGTAADLCQLYGSLNTGCPDQKPYFGAYSKSAPFPTYYHIRHCPNVNQIRILYDMYYPKDTGHKHDWEWAVITFKQNQTTDWRWHRHQLILQNEGTNSVFSWQDIPEAYAEGDDLHNNAGPKGDHPKLYIGKFHHSVHWDPFTFILSKFKCAFNAAPVYGNWDYRDADYYFPAQEWLVNGDTIRKDWDWGKSDSPPPAFFSDGNYDICYLRVDVTS</sequence>
<dbReference type="OMA" id="TGHKSDW"/>
<keyword evidence="1" id="KW-1133">Transmembrane helix</keyword>
<evidence type="ECO:0000256" key="1">
    <source>
        <dbReference type="SAM" id="Phobius"/>
    </source>
</evidence>
<gene>
    <name evidence="2" type="ORF">H072_336</name>
</gene>